<protein>
    <submittedName>
        <fullName evidence="1">Uncharacterized protein</fullName>
    </submittedName>
</protein>
<sequence>MIQGTGITKSASLTRFLARSCKRDSDHLLLELRHDINLIFCRPFNIVLDAHPHPLPALTFESQDSSTIRSKLFIIRRQLNLRFLTHNDKVKTSGAFYHHVRKSNSICPTKHPQRSRWARRFCSICQWRNSS</sequence>
<organism evidence="1 2">
    <name type="scientific">Periconia macrospinosa</name>
    <dbReference type="NCBI Taxonomy" id="97972"/>
    <lineage>
        <taxon>Eukaryota</taxon>
        <taxon>Fungi</taxon>
        <taxon>Dikarya</taxon>
        <taxon>Ascomycota</taxon>
        <taxon>Pezizomycotina</taxon>
        <taxon>Dothideomycetes</taxon>
        <taxon>Pleosporomycetidae</taxon>
        <taxon>Pleosporales</taxon>
        <taxon>Massarineae</taxon>
        <taxon>Periconiaceae</taxon>
        <taxon>Periconia</taxon>
    </lineage>
</organism>
<proteinExistence type="predicted"/>
<accession>A0A2V1D694</accession>
<dbReference type="EMBL" id="KZ805581">
    <property type="protein sequence ID" value="PVH93555.1"/>
    <property type="molecule type" value="Genomic_DNA"/>
</dbReference>
<reference evidence="1 2" key="1">
    <citation type="journal article" date="2018" name="Sci. Rep.">
        <title>Comparative genomics provides insights into the lifestyle and reveals functional heterogeneity of dark septate endophytic fungi.</title>
        <authorList>
            <person name="Knapp D.G."/>
            <person name="Nemeth J.B."/>
            <person name="Barry K."/>
            <person name="Hainaut M."/>
            <person name="Henrissat B."/>
            <person name="Johnson J."/>
            <person name="Kuo A."/>
            <person name="Lim J.H.P."/>
            <person name="Lipzen A."/>
            <person name="Nolan M."/>
            <person name="Ohm R.A."/>
            <person name="Tamas L."/>
            <person name="Grigoriev I.V."/>
            <person name="Spatafora J.W."/>
            <person name="Nagy L.G."/>
            <person name="Kovacs G.M."/>
        </authorList>
    </citation>
    <scope>NUCLEOTIDE SEQUENCE [LARGE SCALE GENOMIC DNA]</scope>
    <source>
        <strain evidence="1 2">DSE2036</strain>
    </source>
</reference>
<evidence type="ECO:0000313" key="2">
    <source>
        <dbReference type="Proteomes" id="UP000244855"/>
    </source>
</evidence>
<dbReference type="AlphaFoldDB" id="A0A2V1D694"/>
<dbReference type="Proteomes" id="UP000244855">
    <property type="component" value="Unassembled WGS sequence"/>
</dbReference>
<keyword evidence="2" id="KW-1185">Reference proteome</keyword>
<evidence type="ECO:0000313" key="1">
    <source>
        <dbReference type="EMBL" id="PVH93555.1"/>
    </source>
</evidence>
<name>A0A2V1D694_9PLEO</name>
<gene>
    <name evidence="1" type="ORF">DM02DRAFT_221320</name>
</gene>